<organism evidence="1 2">
    <name type="scientific">Nicotiana sylvestris</name>
    <name type="common">Wood tobacco</name>
    <name type="synonym">South American tobacco</name>
    <dbReference type="NCBI Taxonomy" id="4096"/>
    <lineage>
        <taxon>Eukaryota</taxon>
        <taxon>Viridiplantae</taxon>
        <taxon>Streptophyta</taxon>
        <taxon>Embryophyta</taxon>
        <taxon>Tracheophyta</taxon>
        <taxon>Spermatophyta</taxon>
        <taxon>Magnoliopsida</taxon>
        <taxon>eudicotyledons</taxon>
        <taxon>Gunneridae</taxon>
        <taxon>Pentapetalae</taxon>
        <taxon>asterids</taxon>
        <taxon>lamiids</taxon>
        <taxon>Solanales</taxon>
        <taxon>Solanaceae</taxon>
        <taxon>Nicotianoideae</taxon>
        <taxon>Nicotianeae</taxon>
        <taxon>Nicotiana</taxon>
    </lineage>
</organism>
<proteinExistence type="predicted"/>
<dbReference type="PANTHER" id="PTHR33116:SF85">
    <property type="entry name" value="REVERSE TRANSCRIPTASE ZINC-BINDING DOMAIN-CONTAINING PROTEIN"/>
    <property type="match status" value="1"/>
</dbReference>
<evidence type="ECO:0000313" key="2">
    <source>
        <dbReference type="RefSeq" id="XP_009765421.1"/>
    </source>
</evidence>
<dbReference type="PANTHER" id="PTHR33116">
    <property type="entry name" value="REVERSE TRANSCRIPTASE ZINC-BINDING DOMAIN-CONTAINING PROTEIN-RELATED-RELATED"/>
    <property type="match status" value="1"/>
</dbReference>
<protein>
    <submittedName>
        <fullName evidence="2">Uncharacterized protein LOC104216974</fullName>
    </submittedName>
</protein>
<evidence type="ECO:0000313" key="1">
    <source>
        <dbReference type="Proteomes" id="UP000189701"/>
    </source>
</evidence>
<reference evidence="2" key="2">
    <citation type="submission" date="2025-08" db="UniProtKB">
        <authorList>
            <consortium name="RefSeq"/>
        </authorList>
    </citation>
    <scope>IDENTIFICATION</scope>
    <source>
        <tissue evidence="2">Leaf</tissue>
    </source>
</reference>
<dbReference type="Proteomes" id="UP000189701">
    <property type="component" value="Unplaced"/>
</dbReference>
<sequence>MKGLNNMIKTAKVSGWVKGFEVNRSGDNNLEITHLQYADGTLVFCDAEKDQLRFLRIILVLFEGVSGLHINWRKRNMFPINEVNNMEQLTQILGGEVGSLPTVYLGMPLGARSKSKEIWNSVIEKCEKKMSRWKSQYLSMGGRLILINSVLDSLPTYMMSLFPIPAGTVQRLNKLRRSFLWQGVGSLKERYPDMFGLAQNQHKTVADMWSHQGWEIALRRQFNDWEITRLADLYKELEAFT</sequence>
<dbReference type="AlphaFoldDB" id="A0A1U7VKD6"/>
<name>A0A1U7VKD6_NICSY</name>
<gene>
    <name evidence="2" type="primary">LOC104216974</name>
</gene>
<dbReference type="eggNOG" id="KOG1075">
    <property type="taxonomic scope" value="Eukaryota"/>
</dbReference>
<accession>A0A1U7VKD6</accession>
<dbReference type="OrthoDB" id="1303214at2759"/>
<dbReference type="RefSeq" id="XP_009765421.1">
    <property type="nucleotide sequence ID" value="XM_009767119.1"/>
</dbReference>
<keyword evidence="1" id="KW-1185">Reference proteome</keyword>
<reference evidence="1" key="1">
    <citation type="journal article" date="2013" name="Genome Biol.">
        <title>Reference genomes and transcriptomes of Nicotiana sylvestris and Nicotiana tomentosiformis.</title>
        <authorList>
            <person name="Sierro N."/>
            <person name="Battey J.N."/>
            <person name="Ouadi S."/>
            <person name="Bovet L."/>
            <person name="Goepfert S."/>
            <person name="Bakaher N."/>
            <person name="Peitsch M.C."/>
            <person name="Ivanov N.V."/>
        </authorList>
    </citation>
    <scope>NUCLEOTIDE SEQUENCE [LARGE SCALE GENOMIC DNA]</scope>
</reference>